<feature type="active site" description="Proton acceptor" evidence="4">
    <location>
        <position position="178"/>
    </location>
</feature>
<dbReference type="AlphaFoldDB" id="A0A4Z0D299"/>
<dbReference type="OrthoDB" id="9770965at2"/>
<feature type="domain" description="PNPLA" evidence="5">
    <location>
        <begin position="4"/>
        <end position="191"/>
    </location>
</feature>
<proteinExistence type="predicted"/>
<feature type="short sequence motif" description="GXSXG" evidence="4">
    <location>
        <begin position="35"/>
        <end position="39"/>
    </location>
</feature>
<evidence type="ECO:0000256" key="2">
    <source>
        <dbReference type="ARBA" id="ARBA00022963"/>
    </source>
</evidence>
<dbReference type="PANTHER" id="PTHR14226">
    <property type="entry name" value="NEUROPATHY TARGET ESTERASE/SWISS CHEESE D.MELANOGASTER"/>
    <property type="match status" value="1"/>
</dbReference>
<dbReference type="InterPro" id="IPR002641">
    <property type="entry name" value="PNPLA_dom"/>
</dbReference>
<sequence length="405" mass="46469">MYGVVLEGGGAKGAYHIGAYKAVLENGFDVGAIVGTSVGALNGAMIVQGDFDKAYELWENVNYTDIIKANEEEIDRLKDIRLTKEDLRILLNKLRDVIKDGGFDITPLKNLLDQHIDEEKIRNSKVNYGLVTVNISDLKPLKLFKEDIPYGEMKNYILASCYLPVFKKERISGKFFLDGAYYNNLPFDMLVEKGYSDMIIIRTNALGIARRVPIEEYNIITIAPSENIGNSFTYEKNIAVQNIKLGYFDALKEIKGLKGNKYYFNPLGEEYYFDLLKNVKETTLNSLAKTLNITEETNKRLLFEVIIPKVSKLLELKGNYDYEDFVLNLVEVLLAYYEIEKFKIYDFKECLEIIKKQPNLIIPNQTNTLDKILEKANITNVFRREDTMLNVAYDFIKDIEVQYGD</sequence>
<dbReference type="CDD" id="cd07209">
    <property type="entry name" value="Pat_hypo_Ecoli_Z1214_like"/>
    <property type="match status" value="1"/>
</dbReference>
<evidence type="ECO:0000256" key="3">
    <source>
        <dbReference type="ARBA" id="ARBA00023098"/>
    </source>
</evidence>
<name>A0A4Z0D299_9FIRM</name>
<evidence type="ECO:0000313" key="6">
    <source>
        <dbReference type="EMBL" id="TFZ39667.1"/>
    </source>
</evidence>
<dbReference type="InterPro" id="IPR016035">
    <property type="entry name" value="Acyl_Trfase/lysoPLipase"/>
</dbReference>
<dbReference type="Proteomes" id="UP000298381">
    <property type="component" value="Unassembled WGS sequence"/>
</dbReference>
<dbReference type="InterPro" id="IPR050301">
    <property type="entry name" value="NTE"/>
</dbReference>
<dbReference type="GO" id="GO:0016042">
    <property type="term" value="P:lipid catabolic process"/>
    <property type="evidence" value="ECO:0007669"/>
    <property type="project" value="UniProtKB-UniRule"/>
</dbReference>
<dbReference type="GO" id="GO:0016787">
    <property type="term" value="F:hydrolase activity"/>
    <property type="evidence" value="ECO:0007669"/>
    <property type="project" value="UniProtKB-UniRule"/>
</dbReference>
<feature type="short sequence motif" description="GXGXXG" evidence="4">
    <location>
        <begin position="8"/>
        <end position="13"/>
    </location>
</feature>
<dbReference type="EMBL" id="SRIB01000010">
    <property type="protein sequence ID" value="TFZ39667.1"/>
    <property type="molecule type" value="Genomic_DNA"/>
</dbReference>
<keyword evidence="2 4" id="KW-0442">Lipid degradation</keyword>
<dbReference type="PROSITE" id="PS51635">
    <property type="entry name" value="PNPLA"/>
    <property type="match status" value="1"/>
</dbReference>
<dbReference type="Gene3D" id="3.40.1090.10">
    <property type="entry name" value="Cytosolic phospholipase A2 catalytic domain"/>
    <property type="match status" value="2"/>
</dbReference>
<dbReference type="Pfam" id="PF01734">
    <property type="entry name" value="Patatin"/>
    <property type="match status" value="1"/>
</dbReference>
<evidence type="ECO:0000259" key="5">
    <source>
        <dbReference type="PROSITE" id="PS51635"/>
    </source>
</evidence>
<protein>
    <submittedName>
        <fullName evidence="6">Patatin-like phospholipase family protein</fullName>
    </submittedName>
</protein>
<evidence type="ECO:0000313" key="7">
    <source>
        <dbReference type="Proteomes" id="UP000298381"/>
    </source>
</evidence>
<gene>
    <name evidence="6" type="ORF">E4100_07565</name>
</gene>
<keyword evidence="7" id="KW-1185">Reference proteome</keyword>
<dbReference type="SUPFAM" id="SSF52151">
    <property type="entry name" value="FabD/lysophospholipase-like"/>
    <property type="match status" value="1"/>
</dbReference>
<evidence type="ECO:0000256" key="1">
    <source>
        <dbReference type="ARBA" id="ARBA00022801"/>
    </source>
</evidence>
<feature type="short sequence motif" description="DGA/G" evidence="4">
    <location>
        <begin position="178"/>
        <end position="180"/>
    </location>
</feature>
<dbReference type="RefSeq" id="WP_135271435.1">
    <property type="nucleotide sequence ID" value="NZ_SRIB01000010.1"/>
</dbReference>
<accession>A0A4Z0D299</accession>
<feature type="active site" description="Nucleophile" evidence="4">
    <location>
        <position position="37"/>
    </location>
</feature>
<comment type="caution">
    <text evidence="6">The sequence shown here is derived from an EMBL/GenBank/DDBJ whole genome shotgun (WGS) entry which is preliminary data.</text>
</comment>
<organism evidence="6 7">
    <name type="scientific">Soehngenia longivitae</name>
    <dbReference type="NCBI Taxonomy" id="2562294"/>
    <lineage>
        <taxon>Bacteria</taxon>
        <taxon>Bacillati</taxon>
        <taxon>Bacillota</taxon>
        <taxon>Tissierellia</taxon>
        <taxon>Tissierellales</taxon>
        <taxon>Tissierellaceae</taxon>
        <taxon>Soehngenia</taxon>
    </lineage>
</organism>
<keyword evidence="1 4" id="KW-0378">Hydrolase</keyword>
<evidence type="ECO:0000256" key="4">
    <source>
        <dbReference type="PROSITE-ProRule" id="PRU01161"/>
    </source>
</evidence>
<dbReference type="PANTHER" id="PTHR14226:SF29">
    <property type="entry name" value="NEUROPATHY TARGET ESTERASE SWS"/>
    <property type="match status" value="1"/>
</dbReference>
<reference evidence="6 7" key="1">
    <citation type="submission" date="2019-03" db="EMBL/GenBank/DDBJ databases">
        <title>Draft genome sequence data and analysis of a Fermenting Bacterium, Soehngenia longevitae strain 1933PT, isolated from petroleum reservoir in Azerbaijan.</title>
        <authorList>
            <person name="Grouzdev D.S."/>
            <person name="Bidzhieva S.K."/>
            <person name="Sokolova D.S."/>
            <person name="Tourova T.P."/>
            <person name="Poltaraus A.B."/>
            <person name="Nazina T.N."/>
        </authorList>
    </citation>
    <scope>NUCLEOTIDE SEQUENCE [LARGE SCALE GENOMIC DNA]</scope>
    <source>
        <strain evidence="6 7">1933P</strain>
    </source>
</reference>
<keyword evidence="3 4" id="KW-0443">Lipid metabolism</keyword>